<sequence>MRHFYRYRICGVMLNARNKSSLPSCHVRLTIVGFRCKCVVYGREVGKERKRIMNFGLFLFAILPFPACAFFTAPAVTQSRVGSTVLRAIHEVHDFSTRQQHLSSTFQSLVLAGLGTTAGIALSTAPANAATKVEYLKEPTPEFEEMQKRAMAFERAALEKKKVWKDKYAVLPQAKTEQELVAALDGLTKFVLEERGLPVGIKMQTLVSDIRKVKRAGKDAKIWNKEAEISYEKLIYAINYQQSPNTSRDLTNPL</sequence>
<comment type="caution">
    <text evidence="2">The sequence shown here is derived from an EMBL/GenBank/DDBJ whole genome shotgun (WGS) entry which is preliminary data.</text>
</comment>
<organism evidence="2 3">
    <name type="scientific">Nannochloropsis gaditana</name>
    <dbReference type="NCBI Taxonomy" id="72520"/>
    <lineage>
        <taxon>Eukaryota</taxon>
        <taxon>Sar</taxon>
        <taxon>Stramenopiles</taxon>
        <taxon>Ochrophyta</taxon>
        <taxon>Eustigmatophyceae</taxon>
        <taxon>Eustigmatales</taxon>
        <taxon>Monodopsidaceae</taxon>
        <taxon>Nannochloropsis</taxon>
    </lineage>
</organism>
<evidence type="ECO:0000313" key="2">
    <source>
        <dbReference type="EMBL" id="EWM25467.1"/>
    </source>
</evidence>
<keyword evidence="1" id="KW-0472">Membrane</keyword>
<evidence type="ECO:0000313" key="3">
    <source>
        <dbReference type="Proteomes" id="UP000019335"/>
    </source>
</evidence>
<accession>W7THD3</accession>
<keyword evidence="3" id="KW-1185">Reference proteome</keyword>
<name>W7THD3_9STRA</name>
<gene>
    <name evidence="2" type="ORF">Naga_100005g106</name>
</gene>
<dbReference type="Proteomes" id="UP000019335">
    <property type="component" value="Chromosome 11"/>
</dbReference>
<keyword evidence="1" id="KW-0812">Transmembrane</keyword>
<evidence type="ECO:0000256" key="1">
    <source>
        <dbReference type="SAM" id="Phobius"/>
    </source>
</evidence>
<dbReference type="EMBL" id="AZIL01000936">
    <property type="protein sequence ID" value="EWM25467.1"/>
    <property type="molecule type" value="Genomic_DNA"/>
</dbReference>
<feature type="transmembrane region" description="Helical" evidence="1">
    <location>
        <begin position="52"/>
        <end position="73"/>
    </location>
</feature>
<keyword evidence="1" id="KW-1133">Transmembrane helix</keyword>
<proteinExistence type="predicted"/>
<reference evidence="2 3" key="1">
    <citation type="journal article" date="2014" name="Mol. Plant">
        <title>Chromosome Scale Genome Assembly and Transcriptome Profiling of Nannochloropsis gaditana in Nitrogen Depletion.</title>
        <authorList>
            <person name="Corteggiani Carpinelli E."/>
            <person name="Telatin A."/>
            <person name="Vitulo N."/>
            <person name="Forcato C."/>
            <person name="D'Angelo M."/>
            <person name="Schiavon R."/>
            <person name="Vezzi A."/>
            <person name="Giacometti G.M."/>
            <person name="Morosinotto T."/>
            <person name="Valle G."/>
        </authorList>
    </citation>
    <scope>NUCLEOTIDE SEQUENCE [LARGE SCALE GENOMIC DNA]</scope>
    <source>
        <strain evidence="2 3">B-31</strain>
    </source>
</reference>
<protein>
    <submittedName>
        <fullName evidence="2">Uncharacterized protein</fullName>
    </submittedName>
</protein>
<dbReference type="OrthoDB" id="191846at2759"/>
<dbReference type="AlphaFoldDB" id="W7THD3"/>